<reference evidence="2" key="1">
    <citation type="journal article" date="2023" name="PhytoFront">
        <title>Draft Genome Resources of Seven Strains of Tilletia horrida, Causal Agent of Kernel Smut of Rice.</title>
        <authorList>
            <person name="Khanal S."/>
            <person name="Antony Babu S."/>
            <person name="Zhou X.G."/>
        </authorList>
    </citation>
    <scope>NUCLEOTIDE SEQUENCE</scope>
    <source>
        <strain evidence="2">TX6</strain>
    </source>
</reference>
<accession>A0AAN6JRE3</accession>
<dbReference type="Proteomes" id="UP001176517">
    <property type="component" value="Unassembled WGS sequence"/>
</dbReference>
<name>A0AAN6JRE3_9BASI</name>
<feature type="compositionally biased region" description="Basic and acidic residues" evidence="1">
    <location>
        <begin position="312"/>
        <end position="330"/>
    </location>
</feature>
<feature type="region of interest" description="Disordered" evidence="1">
    <location>
        <begin position="83"/>
        <end position="103"/>
    </location>
</feature>
<keyword evidence="3" id="KW-1185">Reference proteome</keyword>
<proteinExistence type="predicted"/>
<gene>
    <name evidence="2" type="ORF">OC846_005750</name>
</gene>
<feature type="compositionally biased region" description="Low complexity" evidence="1">
    <location>
        <begin position="286"/>
        <end position="308"/>
    </location>
</feature>
<evidence type="ECO:0000313" key="3">
    <source>
        <dbReference type="Proteomes" id="UP001176517"/>
    </source>
</evidence>
<feature type="region of interest" description="Disordered" evidence="1">
    <location>
        <begin position="285"/>
        <end position="330"/>
    </location>
</feature>
<protein>
    <submittedName>
        <fullName evidence="2">Uncharacterized protein</fullName>
    </submittedName>
</protein>
<evidence type="ECO:0000256" key="1">
    <source>
        <dbReference type="SAM" id="MobiDB-lite"/>
    </source>
</evidence>
<sequence>MGAFATPDRIEDAQLAAFARGMTNAAYRPKYVCWPCRRTFKPTVCPGKRVVHTAYFEEHGIVETTSGQIRGPPAQVVQDNSLSASTAKSPKQKHKATYERHPASDPRLQTVWAVHDDPGASSMHQRVAWRSRCSPDGTHQPYTTQIESSQWKKARGACYVYQDQRRQDMELHMRSAGLGNTWHPNHWRDTSLVSDDGLAEMRASIPSHLLPPRIVVTCCPECGEVGTRIGPNFRAPPRKDVKAWKEVERRTTEDGEDWTFCIRRQELEWMHELVPLIEARMKLEGGTESQEGAGEGSASASGSSSSSRSGKRPVDARVSGKDRRREAELRSKLGLSCSEIQKASKWW</sequence>
<dbReference type="EMBL" id="JAPDMZ010000240">
    <property type="protein sequence ID" value="KAK0545250.1"/>
    <property type="molecule type" value="Genomic_DNA"/>
</dbReference>
<dbReference type="AlphaFoldDB" id="A0AAN6JRE3"/>
<comment type="caution">
    <text evidence="2">The sequence shown here is derived from an EMBL/GenBank/DDBJ whole genome shotgun (WGS) entry which is preliminary data.</text>
</comment>
<organism evidence="2 3">
    <name type="scientific">Tilletia horrida</name>
    <dbReference type="NCBI Taxonomy" id="155126"/>
    <lineage>
        <taxon>Eukaryota</taxon>
        <taxon>Fungi</taxon>
        <taxon>Dikarya</taxon>
        <taxon>Basidiomycota</taxon>
        <taxon>Ustilaginomycotina</taxon>
        <taxon>Exobasidiomycetes</taxon>
        <taxon>Tilletiales</taxon>
        <taxon>Tilletiaceae</taxon>
        <taxon>Tilletia</taxon>
    </lineage>
</organism>
<evidence type="ECO:0000313" key="2">
    <source>
        <dbReference type="EMBL" id="KAK0545250.1"/>
    </source>
</evidence>